<keyword evidence="12" id="KW-1185">Reference proteome</keyword>
<dbReference type="PANTHER" id="PTHR45659:SF4">
    <property type="entry name" value="HOMEOBOX PROTEIN ABDOMINAL-A"/>
    <property type="match status" value="1"/>
</dbReference>
<dbReference type="GO" id="GO:0000981">
    <property type="term" value="F:DNA-binding transcription factor activity, RNA polymerase II-specific"/>
    <property type="evidence" value="ECO:0007669"/>
    <property type="project" value="InterPro"/>
</dbReference>
<dbReference type="InterPro" id="IPR009057">
    <property type="entry name" value="Homeodomain-like_sf"/>
</dbReference>
<evidence type="ECO:0000256" key="5">
    <source>
        <dbReference type="ARBA" id="ARBA00023155"/>
    </source>
</evidence>
<dbReference type="Pfam" id="PF00046">
    <property type="entry name" value="Homeodomain"/>
    <property type="match status" value="1"/>
</dbReference>
<protein>
    <recommendedName>
        <fullName evidence="10">Homeobox domain-containing protein</fullName>
    </recommendedName>
</protein>
<dbReference type="PRINTS" id="PR00024">
    <property type="entry name" value="HOMEOBOX"/>
</dbReference>
<comment type="subcellular location">
    <subcellularLocation>
        <location evidence="1 7 8">Nucleus</location>
    </subcellularLocation>
</comment>
<gene>
    <name evidence="11" type="ORF">K0M31_020268</name>
</gene>
<accession>A0AA40G274</accession>
<evidence type="ECO:0000256" key="3">
    <source>
        <dbReference type="ARBA" id="ARBA00022473"/>
    </source>
</evidence>
<dbReference type="GO" id="GO:0005634">
    <property type="term" value="C:nucleus"/>
    <property type="evidence" value="ECO:0007669"/>
    <property type="project" value="UniProtKB-SubCell"/>
</dbReference>
<evidence type="ECO:0000256" key="6">
    <source>
        <dbReference type="ARBA" id="ARBA00023242"/>
    </source>
</evidence>
<dbReference type="GO" id="GO:0000978">
    <property type="term" value="F:RNA polymerase II cis-regulatory region sequence-specific DNA binding"/>
    <property type="evidence" value="ECO:0007669"/>
    <property type="project" value="TreeGrafter"/>
</dbReference>
<name>A0AA40G274_9HYME</name>
<keyword evidence="4 7" id="KW-0238">DNA-binding</keyword>
<organism evidence="11 12">
    <name type="scientific">Melipona bicolor</name>
    <dbReference type="NCBI Taxonomy" id="60889"/>
    <lineage>
        <taxon>Eukaryota</taxon>
        <taxon>Metazoa</taxon>
        <taxon>Ecdysozoa</taxon>
        <taxon>Arthropoda</taxon>
        <taxon>Hexapoda</taxon>
        <taxon>Insecta</taxon>
        <taxon>Pterygota</taxon>
        <taxon>Neoptera</taxon>
        <taxon>Endopterygota</taxon>
        <taxon>Hymenoptera</taxon>
        <taxon>Apocrita</taxon>
        <taxon>Aculeata</taxon>
        <taxon>Apoidea</taxon>
        <taxon>Anthophila</taxon>
        <taxon>Apidae</taxon>
        <taxon>Melipona</taxon>
    </lineage>
</organism>
<evidence type="ECO:0000256" key="2">
    <source>
        <dbReference type="ARBA" id="ARBA00009107"/>
    </source>
</evidence>
<keyword evidence="6 7" id="KW-0539">Nucleus</keyword>
<feature type="region of interest" description="Disordered" evidence="9">
    <location>
        <begin position="107"/>
        <end position="126"/>
    </location>
</feature>
<dbReference type="InterPro" id="IPR020479">
    <property type="entry name" value="HD_metazoa"/>
</dbReference>
<dbReference type="AlphaFoldDB" id="A0AA40G274"/>
<dbReference type="InterPro" id="IPR050296">
    <property type="entry name" value="Antp_homeobox"/>
</dbReference>
<feature type="compositionally biased region" description="Low complexity" evidence="9">
    <location>
        <begin position="316"/>
        <end position="325"/>
    </location>
</feature>
<dbReference type="PROSITE" id="PS50071">
    <property type="entry name" value="HOMEOBOX_2"/>
    <property type="match status" value="1"/>
</dbReference>
<dbReference type="EMBL" id="JAHYIQ010000009">
    <property type="protein sequence ID" value="KAK1129138.1"/>
    <property type="molecule type" value="Genomic_DNA"/>
</dbReference>
<proteinExistence type="inferred from homology"/>
<dbReference type="InterPro" id="IPR017970">
    <property type="entry name" value="Homeobox_CS"/>
</dbReference>
<dbReference type="Proteomes" id="UP001177670">
    <property type="component" value="Unassembled WGS sequence"/>
</dbReference>
<evidence type="ECO:0000256" key="7">
    <source>
        <dbReference type="PROSITE-ProRule" id="PRU00108"/>
    </source>
</evidence>
<evidence type="ECO:0000313" key="11">
    <source>
        <dbReference type="EMBL" id="KAK1129138.1"/>
    </source>
</evidence>
<reference evidence="11" key="1">
    <citation type="submission" date="2021-10" db="EMBL/GenBank/DDBJ databases">
        <title>Melipona bicolor Genome sequencing and assembly.</title>
        <authorList>
            <person name="Araujo N.S."/>
            <person name="Arias M.C."/>
        </authorList>
    </citation>
    <scope>NUCLEOTIDE SEQUENCE</scope>
    <source>
        <strain evidence="11">USP_2M_L1-L4_2017</strain>
        <tissue evidence="11">Whole body</tissue>
    </source>
</reference>
<dbReference type="GO" id="GO:0009952">
    <property type="term" value="P:anterior/posterior pattern specification"/>
    <property type="evidence" value="ECO:0007669"/>
    <property type="project" value="TreeGrafter"/>
</dbReference>
<dbReference type="InterPro" id="IPR001356">
    <property type="entry name" value="HD"/>
</dbReference>
<evidence type="ECO:0000256" key="1">
    <source>
        <dbReference type="ARBA" id="ARBA00004123"/>
    </source>
</evidence>
<feature type="DNA-binding region" description="Homeobox" evidence="7">
    <location>
        <begin position="215"/>
        <end position="274"/>
    </location>
</feature>
<dbReference type="Gene3D" id="1.10.10.60">
    <property type="entry name" value="Homeodomain-like"/>
    <property type="match status" value="1"/>
</dbReference>
<feature type="domain" description="Homeobox" evidence="10">
    <location>
        <begin position="213"/>
        <end position="273"/>
    </location>
</feature>
<dbReference type="SMART" id="SM00389">
    <property type="entry name" value="HOX"/>
    <property type="match status" value="1"/>
</dbReference>
<evidence type="ECO:0000259" key="10">
    <source>
        <dbReference type="PROSITE" id="PS50071"/>
    </source>
</evidence>
<feature type="compositionally biased region" description="Polar residues" evidence="9">
    <location>
        <begin position="281"/>
        <end position="315"/>
    </location>
</feature>
<evidence type="ECO:0000256" key="8">
    <source>
        <dbReference type="RuleBase" id="RU000682"/>
    </source>
</evidence>
<evidence type="ECO:0000256" key="9">
    <source>
        <dbReference type="SAM" id="MobiDB-lite"/>
    </source>
</evidence>
<comment type="caution">
    <text evidence="11">The sequence shown here is derived from an EMBL/GenBank/DDBJ whole genome shotgun (WGS) entry which is preliminary data.</text>
</comment>
<dbReference type="PANTHER" id="PTHR45659">
    <property type="entry name" value="HOMEOBOX PROTEIN HOX"/>
    <property type="match status" value="1"/>
</dbReference>
<sequence>MIGSADAAKNETDYWVYQSMREQADGQSAYPGGYQTANQQVHANQDCSQSQDFLPSSSILENILRNGRKVVDQGYFHSAGNPMIPTNTENVPPICCQYSSCSPTATNGASPTVGYPSNAQEQTQYSSGQHNRYLVNYHSYPIAVTTSTNSSIQSMMIPSSIENYEVQQRYDRYTNVNNNEESSPNKTDEASMDEYDQSYVTYPWMKFSNDATNGQKRTRQTYTRFQTFELEKEFRFNCYLSRKRRMEIARNLNLTERQIKIWFQNRRMKAKKTNELVNSGNNVEASEIGPSTSIIGNESTSAVQDQSHNMNPSHYQQQLHQQQDQRLYNNCHETRPDYDME</sequence>
<dbReference type="SUPFAM" id="SSF46689">
    <property type="entry name" value="Homeodomain-like"/>
    <property type="match status" value="1"/>
</dbReference>
<feature type="region of interest" description="Disordered" evidence="9">
    <location>
        <begin position="281"/>
        <end position="328"/>
    </location>
</feature>
<keyword evidence="3" id="KW-0217">Developmental protein</keyword>
<evidence type="ECO:0000313" key="12">
    <source>
        <dbReference type="Proteomes" id="UP001177670"/>
    </source>
</evidence>
<keyword evidence="5 7" id="KW-0371">Homeobox</keyword>
<evidence type="ECO:0000256" key="4">
    <source>
        <dbReference type="ARBA" id="ARBA00023125"/>
    </source>
</evidence>
<dbReference type="PROSITE" id="PS00027">
    <property type="entry name" value="HOMEOBOX_1"/>
    <property type="match status" value="1"/>
</dbReference>
<dbReference type="CDD" id="cd00086">
    <property type="entry name" value="homeodomain"/>
    <property type="match status" value="1"/>
</dbReference>
<comment type="similarity">
    <text evidence="2">Belongs to the Antp homeobox family.</text>
</comment>